<comment type="caution">
    <text evidence="1">The sequence shown here is derived from an EMBL/GenBank/DDBJ whole genome shotgun (WGS) entry which is preliminary data.</text>
</comment>
<organism evidence="1 2">
    <name type="scientific">Hyalomma asiaticum</name>
    <name type="common">Tick</name>
    <dbReference type="NCBI Taxonomy" id="266040"/>
    <lineage>
        <taxon>Eukaryota</taxon>
        <taxon>Metazoa</taxon>
        <taxon>Ecdysozoa</taxon>
        <taxon>Arthropoda</taxon>
        <taxon>Chelicerata</taxon>
        <taxon>Arachnida</taxon>
        <taxon>Acari</taxon>
        <taxon>Parasitiformes</taxon>
        <taxon>Ixodida</taxon>
        <taxon>Ixodoidea</taxon>
        <taxon>Ixodidae</taxon>
        <taxon>Hyalomminae</taxon>
        <taxon>Hyalomma</taxon>
    </lineage>
</organism>
<dbReference type="EMBL" id="CM023491">
    <property type="protein sequence ID" value="KAH6941534.1"/>
    <property type="molecule type" value="Genomic_DNA"/>
</dbReference>
<name>A0ACB7T5V1_HYAAI</name>
<evidence type="ECO:0000313" key="1">
    <source>
        <dbReference type="EMBL" id="KAH6941534.1"/>
    </source>
</evidence>
<sequence>MAAGPSEFRDLRRISALCCVVFAVVCLDCGVRCAAGGDAKPSIKLFGNIGKFANRSGVHEFLKSNLFLASLAKESSASSLAAAAESATSDRQDAIADSIYLQVEARSLGSHLRKISNEELGVTAMQGIYDELPFTTDNFDAAKQLDEDSPTSPRPLLRTFAVTGFLAGHHFVCVGGGRYSTSQPERWRRMLDAGCVGCGVCPSLVDVLDAFFFVLPWGRCGPHSWEKYISASCARGREAASELSFLFLLLVLSLLLLRPSLPGGKELSVLTASVLEKAPSSARRGGLHPVILGKEGCQRRLLAAASALVVIPHLPHPPAGVS</sequence>
<protein>
    <submittedName>
        <fullName evidence="1">Uncharacterized protein</fullName>
    </submittedName>
</protein>
<accession>A0ACB7T5V1</accession>
<gene>
    <name evidence="1" type="ORF">HPB50_019265</name>
</gene>
<evidence type="ECO:0000313" key="2">
    <source>
        <dbReference type="Proteomes" id="UP000821845"/>
    </source>
</evidence>
<keyword evidence="2" id="KW-1185">Reference proteome</keyword>
<dbReference type="Proteomes" id="UP000821845">
    <property type="component" value="Chromosome 11"/>
</dbReference>
<reference evidence="1" key="1">
    <citation type="submission" date="2020-05" db="EMBL/GenBank/DDBJ databases">
        <title>Large-scale comparative analyses of tick genomes elucidate their genetic diversity and vector capacities.</title>
        <authorList>
            <person name="Jia N."/>
            <person name="Wang J."/>
            <person name="Shi W."/>
            <person name="Du L."/>
            <person name="Sun Y."/>
            <person name="Zhan W."/>
            <person name="Jiang J."/>
            <person name="Wang Q."/>
            <person name="Zhang B."/>
            <person name="Ji P."/>
            <person name="Sakyi L.B."/>
            <person name="Cui X."/>
            <person name="Yuan T."/>
            <person name="Jiang B."/>
            <person name="Yang W."/>
            <person name="Lam T.T.-Y."/>
            <person name="Chang Q."/>
            <person name="Ding S."/>
            <person name="Wang X."/>
            <person name="Zhu J."/>
            <person name="Ruan X."/>
            <person name="Zhao L."/>
            <person name="Wei J."/>
            <person name="Que T."/>
            <person name="Du C."/>
            <person name="Cheng J."/>
            <person name="Dai P."/>
            <person name="Han X."/>
            <person name="Huang E."/>
            <person name="Gao Y."/>
            <person name="Liu J."/>
            <person name="Shao H."/>
            <person name="Ye R."/>
            <person name="Li L."/>
            <person name="Wei W."/>
            <person name="Wang X."/>
            <person name="Wang C."/>
            <person name="Yang T."/>
            <person name="Huo Q."/>
            <person name="Li W."/>
            <person name="Guo W."/>
            <person name="Chen H."/>
            <person name="Zhou L."/>
            <person name="Ni X."/>
            <person name="Tian J."/>
            <person name="Zhou Y."/>
            <person name="Sheng Y."/>
            <person name="Liu T."/>
            <person name="Pan Y."/>
            <person name="Xia L."/>
            <person name="Li J."/>
            <person name="Zhao F."/>
            <person name="Cao W."/>
        </authorList>
    </citation>
    <scope>NUCLEOTIDE SEQUENCE</scope>
    <source>
        <strain evidence="1">Hyas-2018</strain>
    </source>
</reference>
<proteinExistence type="predicted"/>